<dbReference type="Gene3D" id="2.40.50.140">
    <property type="entry name" value="Nucleic acid-binding proteins"/>
    <property type="match status" value="1"/>
</dbReference>
<dbReference type="GO" id="GO:0006310">
    <property type="term" value="P:DNA recombination"/>
    <property type="evidence" value="ECO:0007669"/>
    <property type="project" value="UniProtKB-UniRule"/>
</dbReference>
<sequence length="268" mass="30057">MCLRASKGARVKEVSVEERQSVKTSISPAIITRVRDFGEADLLVTFFTPERGCLKGVARAARRSRRRFPNCLDLFCLSRVEYAEHPRGGELHTMISCRLLDGFEGLRRDWGILTLAGYMVEVVEMLSPPQTADPSLFSLLLRTFKLLEGEIQPLNVQIFFEAAAMALGGYGIELGRCCSCGRTYEGRGRAAFHPEKGGIVCLRCGSESALNPGLDPLGVQALGHLQALEWDLFERMTLTREIVQAIERVNRRHMDYRLGRRPKSLAWL</sequence>
<dbReference type="HAMAP" id="MF_00201">
    <property type="entry name" value="RecO"/>
    <property type="match status" value="1"/>
</dbReference>
<dbReference type="GO" id="GO:0043590">
    <property type="term" value="C:bacterial nucleoid"/>
    <property type="evidence" value="ECO:0007669"/>
    <property type="project" value="TreeGrafter"/>
</dbReference>
<accession>A0A653ADZ4</accession>
<name>A0A653ADZ4_UNCDX</name>
<dbReference type="Pfam" id="PF11967">
    <property type="entry name" value="RecO_N"/>
    <property type="match status" value="1"/>
</dbReference>
<evidence type="ECO:0000256" key="1">
    <source>
        <dbReference type="ARBA" id="ARBA00007452"/>
    </source>
</evidence>
<evidence type="ECO:0000256" key="5">
    <source>
        <dbReference type="ARBA" id="ARBA00023204"/>
    </source>
</evidence>
<dbReference type="Gene3D" id="1.20.1440.120">
    <property type="entry name" value="Recombination protein O, C-terminal domain"/>
    <property type="match status" value="1"/>
</dbReference>
<evidence type="ECO:0000313" key="9">
    <source>
        <dbReference type="EMBL" id="VBB46145.1"/>
    </source>
</evidence>
<evidence type="ECO:0000259" key="8">
    <source>
        <dbReference type="Pfam" id="PF11967"/>
    </source>
</evidence>
<comment type="function">
    <text evidence="7">Involved in DNA repair and RecF pathway recombination.</text>
</comment>
<dbReference type="Pfam" id="PF02565">
    <property type="entry name" value="RecO_C"/>
    <property type="match status" value="1"/>
</dbReference>
<keyword evidence="5 7" id="KW-0234">DNA repair</keyword>
<keyword evidence="3 7" id="KW-0227">DNA damage</keyword>
<proteinExistence type="inferred from homology"/>
<protein>
    <recommendedName>
        <fullName evidence="2 7">DNA repair protein RecO</fullName>
    </recommendedName>
    <alternativeName>
        <fullName evidence="6 7">Recombination protein O</fullName>
    </alternativeName>
</protein>
<organism evidence="9">
    <name type="scientific">Uncultured Desulfatiglans sp</name>
    <dbReference type="NCBI Taxonomy" id="1748965"/>
    <lineage>
        <taxon>Bacteria</taxon>
        <taxon>Pseudomonadati</taxon>
        <taxon>Thermodesulfobacteriota</taxon>
        <taxon>Desulfobacteria</taxon>
        <taxon>Desulfatiglandales</taxon>
        <taxon>Desulfatiglandaceae</taxon>
        <taxon>Desulfatiglans</taxon>
        <taxon>environmental samples</taxon>
    </lineage>
</organism>
<dbReference type="PANTHER" id="PTHR33991">
    <property type="entry name" value="DNA REPAIR PROTEIN RECO"/>
    <property type="match status" value="1"/>
</dbReference>
<dbReference type="SUPFAM" id="SSF57863">
    <property type="entry name" value="ArfGap/RecO-like zinc finger"/>
    <property type="match status" value="1"/>
</dbReference>
<evidence type="ECO:0000256" key="7">
    <source>
        <dbReference type="HAMAP-Rule" id="MF_00201"/>
    </source>
</evidence>
<dbReference type="InterPro" id="IPR042242">
    <property type="entry name" value="RecO_C"/>
</dbReference>
<dbReference type="InterPro" id="IPR037278">
    <property type="entry name" value="ARFGAP/RecO"/>
</dbReference>
<evidence type="ECO:0000256" key="6">
    <source>
        <dbReference type="ARBA" id="ARBA00033409"/>
    </source>
</evidence>
<dbReference type="SUPFAM" id="SSF50249">
    <property type="entry name" value="Nucleic acid-binding proteins"/>
    <property type="match status" value="1"/>
</dbReference>
<dbReference type="GO" id="GO:0006302">
    <property type="term" value="P:double-strand break repair"/>
    <property type="evidence" value="ECO:0007669"/>
    <property type="project" value="TreeGrafter"/>
</dbReference>
<dbReference type="InterPro" id="IPR012340">
    <property type="entry name" value="NA-bd_OB-fold"/>
</dbReference>
<dbReference type="InterPro" id="IPR003717">
    <property type="entry name" value="RecO"/>
</dbReference>
<dbReference type="EMBL" id="UPXX01000031">
    <property type="protein sequence ID" value="VBB46145.1"/>
    <property type="molecule type" value="Genomic_DNA"/>
</dbReference>
<dbReference type="InterPro" id="IPR022572">
    <property type="entry name" value="DNA_rep/recomb_RecO_N"/>
</dbReference>
<keyword evidence="4 7" id="KW-0233">DNA recombination</keyword>
<evidence type="ECO:0000256" key="4">
    <source>
        <dbReference type="ARBA" id="ARBA00023172"/>
    </source>
</evidence>
<feature type="domain" description="DNA replication/recombination mediator RecO N-terminal" evidence="8">
    <location>
        <begin position="27"/>
        <end position="103"/>
    </location>
</feature>
<evidence type="ECO:0000256" key="3">
    <source>
        <dbReference type="ARBA" id="ARBA00022763"/>
    </source>
</evidence>
<dbReference type="AlphaFoldDB" id="A0A653ADZ4"/>
<evidence type="ECO:0000256" key="2">
    <source>
        <dbReference type="ARBA" id="ARBA00021310"/>
    </source>
</evidence>
<dbReference type="NCBIfam" id="TIGR00613">
    <property type="entry name" value="reco"/>
    <property type="match status" value="1"/>
</dbReference>
<reference evidence="9" key="1">
    <citation type="submission" date="2018-07" db="EMBL/GenBank/DDBJ databases">
        <authorList>
            <consortium name="Genoscope - CEA"/>
            <person name="William W."/>
        </authorList>
    </citation>
    <scope>NUCLEOTIDE SEQUENCE</scope>
    <source>
        <strain evidence="9">IK1</strain>
    </source>
</reference>
<comment type="similarity">
    <text evidence="1 7">Belongs to the RecO family.</text>
</comment>
<dbReference type="PANTHER" id="PTHR33991:SF1">
    <property type="entry name" value="DNA REPAIR PROTEIN RECO"/>
    <property type="match status" value="1"/>
</dbReference>
<gene>
    <name evidence="7 9" type="primary">recO</name>
    <name evidence="9" type="ORF">TRIP_B40063</name>
</gene>